<evidence type="ECO:0000256" key="2">
    <source>
        <dbReference type="SAM" id="MobiDB-lite"/>
    </source>
</evidence>
<evidence type="ECO:0000256" key="1">
    <source>
        <dbReference type="ARBA" id="ARBA00006141"/>
    </source>
</evidence>
<gene>
    <name evidence="4" type="ORF">ZIOFF_036559</name>
</gene>
<dbReference type="PRINTS" id="PR00305">
    <property type="entry name" value="1433ZETA"/>
</dbReference>
<dbReference type="EMBL" id="JACMSC010000010">
    <property type="protein sequence ID" value="KAG6504228.1"/>
    <property type="molecule type" value="Genomic_DNA"/>
</dbReference>
<organism evidence="4 5">
    <name type="scientific">Zingiber officinale</name>
    <name type="common">Ginger</name>
    <name type="synonym">Amomum zingiber</name>
    <dbReference type="NCBI Taxonomy" id="94328"/>
    <lineage>
        <taxon>Eukaryota</taxon>
        <taxon>Viridiplantae</taxon>
        <taxon>Streptophyta</taxon>
        <taxon>Embryophyta</taxon>
        <taxon>Tracheophyta</taxon>
        <taxon>Spermatophyta</taxon>
        <taxon>Magnoliopsida</taxon>
        <taxon>Liliopsida</taxon>
        <taxon>Zingiberales</taxon>
        <taxon>Zingiberaceae</taxon>
        <taxon>Zingiber</taxon>
    </lineage>
</organism>
<evidence type="ECO:0000313" key="5">
    <source>
        <dbReference type="Proteomes" id="UP000734854"/>
    </source>
</evidence>
<feature type="region of interest" description="Disordered" evidence="2">
    <location>
        <begin position="1"/>
        <end position="27"/>
    </location>
</feature>
<feature type="compositionally biased region" description="Basic residues" evidence="2">
    <location>
        <begin position="128"/>
        <end position="141"/>
    </location>
</feature>
<comment type="similarity">
    <text evidence="1">Belongs to the 14-3-3 family.</text>
</comment>
<feature type="compositionally biased region" description="Polar residues" evidence="2">
    <location>
        <begin position="1"/>
        <end position="26"/>
    </location>
</feature>
<name>A0A8J5GAI9_ZINOF</name>
<dbReference type="SUPFAM" id="SSF48445">
    <property type="entry name" value="14-3-3 protein"/>
    <property type="match status" value="1"/>
</dbReference>
<feature type="domain" description="14-3-3" evidence="3">
    <location>
        <begin position="213"/>
        <end position="332"/>
    </location>
</feature>
<reference evidence="4 5" key="1">
    <citation type="submission" date="2020-08" db="EMBL/GenBank/DDBJ databases">
        <title>Plant Genome Project.</title>
        <authorList>
            <person name="Zhang R.-G."/>
        </authorList>
    </citation>
    <scope>NUCLEOTIDE SEQUENCE [LARGE SCALE GENOMIC DNA]</scope>
    <source>
        <tissue evidence="4">Rhizome</tissue>
    </source>
</reference>
<feature type="region of interest" description="Disordered" evidence="2">
    <location>
        <begin position="44"/>
        <end position="86"/>
    </location>
</feature>
<evidence type="ECO:0000259" key="3">
    <source>
        <dbReference type="SMART" id="SM00101"/>
    </source>
</evidence>
<dbReference type="PANTHER" id="PTHR18860">
    <property type="entry name" value="14-3-3 PROTEIN"/>
    <property type="match status" value="1"/>
</dbReference>
<dbReference type="InterPro" id="IPR036815">
    <property type="entry name" value="14-3-3_dom_sf"/>
</dbReference>
<dbReference type="SMART" id="SM00101">
    <property type="entry name" value="14_3_3"/>
    <property type="match status" value="1"/>
</dbReference>
<sequence>MAYTSGGTKLESFSTAARNQLTNPSKTNKRWNFYKGRVITEAEDGREVGELGVADALGDGEAGNGDAGDEVRLEEGEGVGGSPVKDGEEVLDAEHEFPPRRLVAELPERVVREERLLQVRPEGVQERPHRRNRHTPRELRHRRHVRIPHTTRKKSEEEKRVGKEQQHPEAVALWTRYQASRAHVDRRSAIRNVRGLNCYRHPAGNGNLAVTRRQRSREWTQLDAEINCKENMVEVMKKAVKLDVELIVEERNMLSVGYKNVIEVRQAAWKMFNSMAQKESRGNEQHAKMINEYRMKVESELSDICSDVMTVIDEHLISSSTTAESLIFYNKI</sequence>
<comment type="caution">
    <text evidence="4">The sequence shown here is derived from an EMBL/GenBank/DDBJ whole genome shotgun (WGS) entry which is preliminary data.</text>
</comment>
<dbReference type="InterPro" id="IPR023410">
    <property type="entry name" value="14-3-3_domain"/>
</dbReference>
<keyword evidence="5" id="KW-1185">Reference proteome</keyword>
<feature type="region of interest" description="Disordered" evidence="2">
    <location>
        <begin position="122"/>
        <end position="141"/>
    </location>
</feature>
<dbReference type="Proteomes" id="UP000734854">
    <property type="component" value="Unassembled WGS sequence"/>
</dbReference>
<evidence type="ECO:0000313" key="4">
    <source>
        <dbReference type="EMBL" id="KAG6504228.1"/>
    </source>
</evidence>
<dbReference type="Pfam" id="PF00244">
    <property type="entry name" value="14-3-3"/>
    <property type="match status" value="1"/>
</dbReference>
<dbReference type="InterPro" id="IPR000308">
    <property type="entry name" value="14-3-3"/>
</dbReference>
<proteinExistence type="inferred from homology"/>
<accession>A0A8J5GAI9</accession>
<dbReference type="Gene3D" id="1.20.190.20">
    <property type="entry name" value="14-3-3 domain"/>
    <property type="match status" value="1"/>
</dbReference>
<feature type="compositionally biased region" description="Basic and acidic residues" evidence="2">
    <location>
        <begin position="153"/>
        <end position="167"/>
    </location>
</feature>
<protein>
    <recommendedName>
        <fullName evidence="3">14-3-3 domain-containing protein</fullName>
    </recommendedName>
</protein>
<dbReference type="AlphaFoldDB" id="A0A8J5GAI9"/>
<feature type="region of interest" description="Disordered" evidence="2">
    <location>
        <begin position="146"/>
        <end position="167"/>
    </location>
</feature>